<dbReference type="AlphaFoldDB" id="A0A1M5ZS93"/>
<evidence type="ECO:0000256" key="6">
    <source>
        <dbReference type="ARBA" id="ARBA00022989"/>
    </source>
</evidence>
<dbReference type="InterPro" id="IPR058533">
    <property type="entry name" value="Cation_efflux_TM"/>
</dbReference>
<dbReference type="Proteomes" id="UP000184240">
    <property type="component" value="Unassembled WGS sequence"/>
</dbReference>
<dbReference type="STRING" id="573501.SAMN04487999_3443"/>
<comment type="similarity">
    <text evidence="2">Belongs to the cation diffusion facilitator (CDF) transporter (TC 2.A.4) family. SLC30A subfamily.</text>
</comment>
<evidence type="ECO:0000256" key="1">
    <source>
        <dbReference type="ARBA" id="ARBA00004141"/>
    </source>
</evidence>
<feature type="transmembrane region" description="Helical" evidence="9">
    <location>
        <begin position="180"/>
        <end position="197"/>
    </location>
</feature>
<feature type="transmembrane region" description="Helical" evidence="9">
    <location>
        <begin position="116"/>
        <end position="136"/>
    </location>
</feature>
<feature type="domain" description="Cation efflux protein transmembrane" evidence="10">
    <location>
        <begin position="16"/>
        <end position="205"/>
    </location>
</feature>
<evidence type="ECO:0000256" key="4">
    <source>
        <dbReference type="ARBA" id="ARBA00022692"/>
    </source>
</evidence>
<dbReference type="RefSeq" id="WP_072985211.1">
    <property type="nucleotide sequence ID" value="NZ_FQXT01000010.1"/>
</dbReference>
<reference evidence="12 15" key="3">
    <citation type="submission" date="2018-07" db="EMBL/GenBank/DDBJ databases">
        <title>Leeuwenhoekiella genomics.</title>
        <authorList>
            <person name="Tahon G."/>
            <person name="Willems A."/>
        </authorList>
    </citation>
    <scope>NUCLEOTIDE SEQUENCE [LARGE SCALE GENOMIC DNA]</scope>
    <source>
        <strain evidence="12 15">LMG 24856</strain>
    </source>
</reference>
<evidence type="ECO:0000313" key="12">
    <source>
        <dbReference type="EMBL" id="RXG26686.1"/>
    </source>
</evidence>
<keyword evidence="7" id="KW-0406">Ion transport</keyword>
<dbReference type="NCBIfam" id="TIGR01297">
    <property type="entry name" value="CDF"/>
    <property type="match status" value="1"/>
</dbReference>
<feature type="transmembrane region" description="Helical" evidence="9">
    <location>
        <begin position="148"/>
        <end position="168"/>
    </location>
</feature>
<keyword evidence="15" id="KW-1185">Reference proteome</keyword>
<comment type="subcellular location">
    <subcellularLocation>
        <location evidence="1">Membrane</location>
        <topology evidence="1">Multi-pass membrane protein</topology>
    </subcellularLocation>
</comment>
<keyword evidence="8 9" id="KW-0472">Membrane</keyword>
<reference evidence="14" key="1">
    <citation type="submission" date="2016-11" db="EMBL/GenBank/DDBJ databases">
        <authorList>
            <person name="Varghese N."/>
            <person name="Submissions S."/>
        </authorList>
    </citation>
    <scope>NUCLEOTIDE SEQUENCE [LARGE SCALE GENOMIC DNA]</scope>
    <source>
        <strain evidence="14">DSM 19859</strain>
    </source>
</reference>
<accession>A0A1M5ZS93</accession>
<feature type="domain" description="Cation efflux protein cytoplasmic" evidence="11">
    <location>
        <begin position="209"/>
        <end position="273"/>
    </location>
</feature>
<dbReference type="SUPFAM" id="SSF161111">
    <property type="entry name" value="Cation efflux protein transmembrane domain-like"/>
    <property type="match status" value="1"/>
</dbReference>
<dbReference type="PANTHER" id="PTHR11562:SF17">
    <property type="entry name" value="RE54080P-RELATED"/>
    <property type="match status" value="1"/>
</dbReference>
<evidence type="ECO:0000313" key="14">
    <source>
        <dbReference type="Proteomes" id="UP000184240"/>
    </source>
</evidence>
<dbReference type="GO" id="GO:0005385">
    <property type="term" value="F:zinc ion transmembrane transporter activity"/>
    <property type="evidence" value="ECO:0007669"/>
    <property type="project" value="TreeGrafter"/>
</dbReference>
<dbReference type="Gene3D" id="1.20.1510.10">
    <property type="entry name" value="Cation efflux protein transmembrane domain"/>
    <property type="match status" value="1"/>
</dbReference>
<evidence type="ECO:0000256" key="9">
    <source>
        <dbReference type="SAM" id="Phobius"/>
    </source>
</evidence>
<organism evidence="13 14">
    <name type="scientific">Leeuwenhoekiella palythoae</name>
    <dbReference type="NCBI Taxonomy" id="573501"/>
    <lineage>
        <taxon>Bacteria</taxon>
        <taxon>Pseudomonadati</taxon>
        <taxon>Bacteroidota</taxon>
        <taxon>Flavobacteriia</taxon>
        <taxon>Flavobacteriales</taxon>
        <taxon>Flavobacteriaceae</taxon>
        <taxon>Leeuwenhoekiella</taxon>
    </lineage>
</organism>
<dbReference type="InterPro" id="IPR050681">
    <property type="entry name" value="CDF/SLC30A"/>
</dbReference>
<evidence type="ECO:0000256" key="5">
    <source>
        <dbReference type="ARBA" id="ARBA00022906"/>
    </source>
</evidence>
<protein>
    <submittedName>
        <fullName evidence="13">Cobalt-zinc-cadmium efflux system protein</fullName>
    </submittedName>
</protein>
<evidence type="ECO:0000259" key="11">
    <source>
        <dbReference type="Pfam" id="PF16916"/>
    </source>
</evidence>
<dbReference type="EMBL" id="FQXT01000010">
    <property type="protein sequence ID" value="SHI27130.1"/>
    <property type="molecule type" value="Genomic_DNA"/>
</dbReference>
<dbReference type="Proteomes" id="UP000290037">
    <property type="component" value="Unassembled WGS sequence"/>
</dbReference>
<dbReference type="InterPro" id="IPR027469">
    <property type="entry name" value="Cation_efflux_TMD_sf"/>
</dbReference>
<keyword evidence="5" id="KW-0862">Zinc</keyword>
<dbReference type="PANTHER" id="PTHR11562">
    <property type="entry name" value="CATION EFFLUX PROTEIN/ ZINC TRANSPORTER"/>
    <property type="match status" value="1"/>
</dbReference>
<reference evidence="13" key="2">
    <citation type="submission" date="2016-11" db="EMBL/GenBank/DDBJ databases">
        <authorList>
            <person name="Jaros S."/>
            <person name="Januszkiewicz K."/>
            <person name="Wedrychowicz H."/>
        </authorList>
    </citation>
    <scope>NUCLEOTIDE SEQUENCE [LARGE SCALE GENOMIC DNA]</scope>
    <source>
        <strain evidence="13">DSM 19859</strain>
    </source>
</reference>
<keyword evidence="6 9" id="KW-1133">Transmembrane helix</keyword>
<evidence type="ECO:0000313" key="15">
    <source>
        <dbReference type="Proteomes" id="UP000290037"/>
    </source>
</evidence>
<proteinExistence type="inferred from homology"/>
<keyword evidence="4 9" id="KW-0812">Transmembrane</keyword>
<dbReference type="EMBL" id="QOVN01000013">
    <property type="protein sequence ID" value="RXG26686.1"/>
    <property type="molecule type" value="Genomic_DNA"/>
</dbReference>
<keyword evidence="3" id="KW-0813">Transport</keyword>
<dbReference type="Pfam" id="PF16916">
    <property type="entry name" value="ZT_dimer"/>
    <property type="match status" value="1"/>
</dbReference>
<evidence type="ECO:0000313" key="13">
    <source>
        <dbReference type="EMBL" id="SHI27130.1"/>
    </source>
</evidence>
<dbReference type="InterPro" id="IPR002524">
    <property type="entry name" value="Cation_efflux"/>
</dbReference>
<feature type="transmembrane region" description="Helical" evidence="9">
    <location>
        <begin position="12"/>
        <end position="31"/>
    </location>
</feature>
<keyword evidence="5" id="KW-0864">Zinc transport</keyword>
<evidence type="ECO:0000256" key="2">
    <source>
        <dbReference type="ARBA" id="ARBA00008873"/>
    </source>
</evidence>
<sequence length="284" mass="31782">MSHNHKSQKFGLVFSLSIILNTLYVIVEFFYGMRVDSSALIADAWHNASDVFSLILAWIAYKLTLIPANNRFTYGYQKTTILVSFLNGAIIIIAAFFIAWEAIQKLNSANEIPGELIIYVSIIGLFINTGTALLFWNSQKNDLNMREAFLHMAADAGVTLAVLCGGLSIKFLDLEWIDPLLSILIVIVIIYSSWGLLKESLYLLIDAVPKHLDLEKIKFEVLNFDGVLAVKSIHIWALSTTQTTASMILQVNPGTSDVSVKEISGRLTEKFKLQKTTIELQYED</sequence>
<evidence type="ECO:0000259" key="10">
    <source>
        <dbReference type="Pfam" id="PF01545"/>
    </source>
</evidence>
<evidence type="ECO:0000256" key="3">
    <source>
        <dbReference type="ARBA" id="ARBA00022448"/>
    </source>
</evidence>
<evidence type="ECO:0000256" key="8">
    <source>
        <dbReference type="ARBA" id="ARBA00023136"/>
    </source>
</evidence>
<dbReference type="Pfam" id="PF01545">
    <property type="entry name" value="Cation_efflux"/>
    <property type="match status" value="1"/>
</dbReference>
<name>A0A1M5ZS93_9FLAO</name>
<feature type="transmembrane region" description="Helical" evidence="9">
    <location>
        <begin position="51"/>
        <end position="68"/>
    </location>
</feature>
<evidence type="ECO:0000256" key="7">
    <source>
        <dbReference type="ARBA" id="ARBA00023065"/>
    </source>
</evidence>
<dbReference type="InterPro" id="IPR027470">
    <property type="entry name" value="Cation_efflux_CTD"/>
</dbReference>
<gene>
    <name evidence="12" type="ORF">DSM01_3356</name>
    <name evidence="13" type="ORF">SAMN04487999_3443</name>
</gene>
<dbReference type="GO" id="GO:0005886">
    <property type="term" value="C:plasma membrane"/>
    <property type="evidence" value="ECO:0007669"/>
    <property type="project" value="TreeGrafter"/>
</dbReference>
<feature type="transmembrane region" description="Helical" evidence="9">
    <location>
        <begin position="80"/>
        <end position="100"/>
    </location>
</feature>
<dbReference type="OrthoDB" id="9809646at2"/>